<keyword evidence="3 8" id="KW-0812">Transmembrane</keyword>
<feature type="region of interest" description="Disordered" evidence="7">
    <location>
        <begin position="190"/>
        <end position="230"/>
    </location>
</feature>
<dbReference type="GO" id="GO:0071763">
    <property type="term" value="P:nuclear membrane organization"/>
    <property type="evidence" value="ECO:0007669"/>
    <property type="project" value="TreeGrafter"/>
</dbReference>
<sequence length="605" mass="63284">MLDAFRVAARHVRADAEREQERFDDAVALARLRGQRPAGLGQEHAAIGPLLHQPVLGQALEHLGHRRLRDAEAGRDVDLPRLAAVADQVGDQLDVVLHQLEPARLAHLPEAGGMRLGIDQGGGLGRVLGILHGRGSSPRRLSRDHAVLPEDGPGVQRGGPARPGPARAHRYFLAPRHFRGETRAAFLRMNGPQRSAGRSRAAEAAAMDHGPGALDGETRPPAAEPGEDDHAVAAPQSLAERLSDSVGSMIVGLVLVPLACLGLLWNEGRAVRVARSLAEAGAVVRTVPTDRRDPALDGALVHLAGPATTVAGAIDDELGPRSRGLALARKVEMYQWRESEQGSGAERKFVYRREWSEQPVHSTGFRVAGHDNPAFPVRSRSFGAADARVEAVPVGAEASRLLPAQGALPADEIGAAALRQSLGRPVRASGGAYHVGAGPEAPRVGDLRVTYLLAPEGPASFLGRQGADGLTPYRAANGEGVLLAATGLHPAETLVARGEADNRRTTWLLRGLGLVFLFLGFAGLFAPVNVLARSLPVLGSIVSGAVTVVALAATALVGPVVIGAAWIAYRPLLASGLVAGAVLVSVLLYGLGRRRSAGPARPVPA</sequence>
<dbReference type="AlphaFoldDB" id="A0A2U8WSU1"/>
<protein>
    <submittedName>
        <fullName evidence="9">Uncharacterized protein</fullName>
    </submittedName>
</protein>
<feature type="transmembrane region" description="Helical" evidence="8">
    <location>
        <begin position="572"/>
        <end position="592"/>
    </location>
</feature>
<evidence type="ECO:0000313" key="9">
    <source>
        <dbReference type="EMBL" id="AWN49143.1"/>
    </source>
</evidence>
<feature type="transmembrane region" description="Helical" evidence="8">
    <location>
        <begin position="507"/>
        <end position="526"/>
    </location>
</feature>
<dbReference type="GO" id="GO:0006629">
    <property type="term" value="P:lipid metabolic process"/>
    <property type="evidence" value="ECO:0007669"/>
    <property type="project" value="TreeGrafter"/>
</dbReference>
<dbReference type="OrthoDB" id="273988at2"/>
<name>A0A2U8WSU1_9HYPH</name>
<evidence type="ECO:0000256" key="3">
    <source>
        <dbReference type="ARBA" id="ARBA00022692"/>
    </source>
</evidence>
<dbReference type="EMBL" id="CP029553">
    <property type="protein sequence ID" value="AWN49143.1"/>
    <property type="molecule type" value="Genomic_DNA"/>
</dbReference>
<feature type="transmembrane region" description="Helical" evidence="8">
    <location>
        <begin position="538"/>
        <end position="565"/>
    </location>
</feature>
<feature type="transmembrane region" description="Helical" evidence="8">
    <location>
        <begin position="246"/>
        <end position="265"/>
    </location>
</feature>
<proteinExistence type="predicted"/>
<comment type="subcellular location">
    <subcellularLocation>
        <location evidence="1">Endomembrane system</location>
        <topology evidence="1">Multi-pass membrane protein</topology>
    </subcellularLocation>
    <subcellularLocation>
        <location evidence="2">Endoplasmic reticulum membrane</location>
    </subcellularLocation>
</comment>
<dbReference type="Pfam" id="PF07787">
    <property type="entry name" value="TMEM43"/>
    <property type="match status" value="1"/>
</dbReference>
<evidence type="ECO:0000256" key="2">
    <source>
        <dbReference type="ARBA" id="ARBA00004586"/>
    </source>
</evidence>
<feature type="compositionally biased region" description="Low complexity" evidence="7">
    <location>
        <begin position="194"/>
        <end position="205"/>
    </location>
</feature>
<dbReference type="KEGG" id="mtea:DK419_24625"/>
<dbReference type="InterPro" id="IPR012430">
    <property type="entry name" value="TMEM43_fam"/>
</dbReference>
<evidence type="ECO:0000256" key="5">
    <source>
        <dbReference type="ARBA" id="ARBA00022989"/>
    </source>
</evidence>
<accession>A0A2U8WSU1</accession>
<keyword evidence="6 8" id="KW-0472">Membrane</keyword>
<dbReference type="GO" id="GO:0012505">
    <property type="term" value="C:endomembrane system"/>
    <property type="evidence" value="ECO:0007669"/>
    <property type="project" value="UniProtKB-SubCell"/>
</dbReference>
<keyword evidence="4" id="KW-0256">Endoplasmic reticulum</keyword>
<keyword evidence="5 8" id="KW-1133">Transmembrane helix</keyword>
<evidence type="ECO:0000313" key="10">
    <source>
        <dbReference type="Proteomes" id="UP000245444"/>
    </source>
</evidence>
<evidence type="ECO:0000256" key="6">
    <source>
        <dbReference type="ARBA" id="ARBA00023136"/>
    </source>
</evidence>
<keyword evidence="10" id="KW-1185">Reference proteome</keyword>
<reference evidence="9 10" key="1">
    <citation type="submission" date="2018-05" db="EMBL/GenBank/DDBJ databases">
        <title>Complete Genome Sequence of Methylobacterium sp. 17Sr1-28.</title>
        <authorList>
            <person name="Srinivasan S."/>
        </authorList>
    </citation>
    <scope>NUCLEOTIDE SEQUENCE [LARGE SCALE GENOMIC DNA]</scope>
    <source>
        <strain evidence="9 10">17Sr1-28</strain>
    </source>
</reference>
<evidence type="ECO:0000256" key="7">
    <source>
        <dbReference type="SAM" id="MobiDB-lite"/>
    </source>
</evidence>
<evidence type="ECO:0000256" key="8">
    <source>
        <dbReference type="SAM" id="Phobius"/>
    </source>
</evidence>
<evidence type="ECO:0000256" key="1">
    <source>
        <dbReference type="ARBA" id="ARBA00004127"/>
    </source>
</evidence>
<gene>
    <name evidence="9" type="ORF">DK419_24625</name>
</gene>
<dbReference type="PANTHER" id="PTHR13416">
    <property type="match status" value="1"/>
</dbReference>
<organism evidence="9 10">
    <name type="scientific">Methylobacterium terrae</name>
    <dbReference type="NCBI Taxonomy" id="2202827"/>
    <lineage>
        <taxon>Bacteria</taxon>
        <taxon>Pseudomonadati</taxon>
        <taxon>Pseudomonadota</taxon>
        <taxon>Alphaproteobacteria</taxon>
        <taxon>Hyphomicrobiales</taxon>
        <taxon>Methylobacteriaceae</taxon>
        <taxon>Methylobacterium</taxon>
    </lineage>
</organism>
<dbReference type="Proteomes" id="UP000245444">
    <property type="component" value="Chromosome"/>
</dbReference>
<evidence type="ECO:0000256" key="4">
    <source>
        <dbReference type="ARBA" id="ARBA00022824"/>
    </source>
</evidence>
<feature type="region of interest" description="Disordered" evidence="7">
    <location>
        <begin position="135"/>
        <end position="167"/>
    </location>
</feature>
<dbReference type="PANTHER" id="PTHR13416:SF2">
    <property type="entry name" value="TRANSMEMBRANE PROTEIN 43"/>
    <property type="match status" value="1"/>
</dbReference>